<feature type="transmembrane region" description="Helical" evidence="1">
    <location>
        <begin position="63"/>
        <end position="83"/>
    </location>
</feature>
<sequence>MTAAPTAGRRTGSRTQRLLGYDGPVATMLLATFQYFIVSVSFVAALAPVLAFQALVGWQATHLAIWLGALSLVTLFPGLHGLLQAAEALREDGAAARAGRVFWHGFARAVRTLPWAAVGIVVIALLIGYDLALLGSSDLVFLIAMAAIGVTVIIAIAVSIVAGKGEQQRPLALATAAAAAVGKRPHAALAWLMLAGLAVAATTIPVVGAVAWFFAPAGAAVAIQICNRALGFDAKTAGR</sequence>
<reference evidence="2 3" key="1">
    <citation type="submission" date="2015-02" db="EMBL/GenBank/DDBJ databases">
        <title>Draft genome sequences of ten Microbacterium spp. with emphasis on heavy metal contaminated environments.</title>
        <authorList>
            <person name="Corretto E."/>
        </authorList>
    </citation>
    <scope>NUCLEOTIDE SEQUENCE [LARGE SCALE GENOMIC DNA]</scope>
    <source>
        <strain evidence="2 3">DSM 12510</strain>
    </source>
</reference>
<dbReference type="PATRIC" id="fig|92835.4.peg.1193"/>
<gene>
    <name evidence="2" type="ORF">RS81_01174</name>
</gene>
<evidence type="ECO:0000313" key="3">
    <source>
        <dbReference type="Proteomes" id="UP000033956"/>
    </source>
</evidence>
<feature type="transmembrane region" description="Helical" evidence="1">
    <location>
        <begin position="139"/>
        <end position="162"/>
    </location>
</feature>
<keyword evidence="1" id="KW-0472">Membrane</keyword>
<accession>A0A0M2H8E3</accession>
<dbReference type="RefSeq" id="WP_045275122.1">
    <property type="nucleotide sequence ID" value="NZ_BAAAUP010000003.1"/>
</dbReference>
<feature type="transmembrane region" description="Helical" evidence="1">
    <location>
        <begin position="113"/>
        <end position="132"/>
    </location>
</feature>
<comment type="caution">
    <text evidence="2">The sequence shown here is derived from an EMBL/GenBank/DDBJ whole genome shotgun (WGS) entry which is preliminary data.</text>
</comment>
<evidence type="ECO:0000256" key="1">
    <source>
        <dbReference type="SAM" id="Phobius"/>
    </source>
</evidence>
<keyword evidence="1" id="KW-0812">Transmembrane</keyword>
<keyword evidence="3" id="KW-1185">Reference proteome</keyword>
<evidence type="ECO:0000313" key="2">
    <source>
        <dbReference type="EMBL" id="KJL42671.1"/>
    </source>
</evidence>
<dbReference type="STRING" id="92835.RS81_01174"/>
<keyword evidence="1" id="KW-1133">Transmembrane helix</keyword>
<name>A0A0M2H8E3_9MICO</name>
<evidence type="ECO:0008006" key="4">
    <source>
        <dbReference type="Google" id="ProtNLM"/>
    </source>
</evidence>
<proteinExistence type="predicted"/>
<organism evidence="2 3">
    <name type="scientific">Microbacterium terrae</name>
    <dbReference type="NCBI Taxonomy" id="69369"/>
    <lineage>
        <taxon>Bacteria</taxon>
        <taxon>Bacillati</taxon>
        <taxon>Actinomycetota</taxon>
        <taxon>Actinomycetes</taxon>
        <taxon>Micrococcales</taxon>
        <taxon>Microbacteriaceae</taxon>
        <taxon>Microbacterium</taxon>
    </lineage>
</organism>
<dbReference type="EMBL" id="JYIZ01000041">
    <property type="protein sequence ID" value="KJL42671.1"/>
    <property type="molecule type" value="Genomic_DNA"/>
</dbReference>
<dbReference type="Proteomes" id="UP000033956">
    <property type="component" value="Unassembled WGS sequence"/>
</dbReference>
<feature type="transmembrane region" description="Helical" evidence="1">
    <location>
        <begin position="189"/>
        <end position="215"/>
    </location>
</feature>
<feature type="transmembrane region" description="Helical" evidence="1">
    <location>
        <begin position="33"/>
        <end position="56"/>
    </location>
</feature>
<dbReference type="AlphaFoldDB" id="A0A0M2H8E3"/>
<protein>
    <recommendedName>
        <fullName evidence="4">DUF624 domain-containing protein</fullName>
    </recommendedName>
</protein>